<dbReference type="RefSeq" id="XP_065647425.1">
    <property type="nucleotide sequence ID" value="XM_065791353.1"/>
</dbReference>
<gene>
    <name evidence="3" type="primary">LOC136077028</name>
</gene>
<accession>A0ABM4BEN2</accession>
<dbReference type="Proteomes" id="UP001652625">
    <property type="component" value="Chromosome 02"/>
</dbReference>
<evidence type="ECO:0000313" key="2">
    <source>
        <dbReference type="Proteomes" id="UP001652625"/>
    </source>
</evidence>
<reference evidence="3" key="2">
    <citation type="submission" date="2025-08" db="UniProtKB">
        <authorList>
            <consortium name="RefSeq"/>
        </authorList>
    </citation>
    <scope>IDENTIFICATION</scope>
</reference>
<reference evidence="2" key="1">
    <citation type="submission" date="2025-05" db="UniProtKB">
        <authorList>
            <consortium name="RefSeq"/>
        </authorList>
    </citation>
    <scope>NUCLEOTIDE SEQUENCE [LARGE SCALE GENOMIC DNA]</scope>
</reference>
<proteinExistence type="predicted"/>
<name>A0ABM4BEN2_HYDVU</name>
<evidence type="ECO:0000256" key="1">
    <source>
        <dbReference type="SAM" id="MobiDB-lite"/>
    </source>
</evidence>
<keyword evidence="2" id="KW-1185">Reference proteome</keyword>
<protein>
    <submittedName>
        <fullName evidence="3">Uncharacterized protein LOC136077028 isoform X2</fullName>
    </submittedName>
</protein>
<feature type="region of interest" description="Disordered" evidence="1">
    <location>
        <begin position="1"/>
        <end position="26"/>
    </location>
</feature>
<organism evidence="2 3">
    <name type="scientific">Hydra vulgaris</name>
    <name type="common">Hydra</name>
    <name type="synonym">Hydra attenuata</name>
    <dbReference type="NCBI Taxonomy" id="6087"/>
    <lineage>
        <taxon>Eukaryota</taxon>
        <taxon>Metazoa</taxon>
        <taxon>Cnidaria</taxon>
        <taxon>Hydrozoa</taxon>
        <taxon>Hydroidolina</taxon>
        <taxon>Anthoathecata</taxon>
        <taxon>Aplanulata</taxon>
        <taxon>Hydridae</taxon>
        <taxon>Hydra</taxon>
    </lineage>
</organism>
<evidence type="ECO:0000313" key="3">
    <source>
        <dbReference type="RefSeq" id="XP_065647425.1"/>
    </source>
</evidence>
<dbReference type="GeneID" id="136077028"/>
<sequence>MAKGIRVNKMKKGSQKQFHKIQRVKKKHFKSMAKKVNILECATENKLSDQLTRGSKGNHVKLTVQQKKAKKKMNKKLAKIARKGDKLFCFSLVAIKYAF</sequence>